<feature type="domain" description="PDZ" evidence="16">
    <location>
        <begin position="310"/>
        <end position="362"/>
    </location>
</feature>
<dbReference type="EMBL" id="JBEPML010000002">
    <property type="protein sequence ID" value="MET3790744.1"/>
    <property type="molecule type" value="Genomic_DNA"/>
</dbReference>
<evidence type="ECO:0000256" key="2">
    <source>
        <dbReference type="ARBA" id="ARBA00004418"/>
    </source>
</evidence>
<keyword evidence="12" id="KW-0346">Stress response</keyword>
<evidence type="ECO:0000256" key="15">
    <source>
        <dbReference type="SAM" id="SignalP"/>
    </source>
</evidence>
<protein>
    <recommendedName>
        <fullName evidence="5">Probable periplasmic serine endoprotease DegP-like</fullName>
        <ecNumber evidence="4">3.4.21.107</ecNumber>
    </recommendedName>
    <alternativeName>
        <fullName evidence="13">Protease Do</fullName>
    </alternativeName>
</protein>
<proteinExistence type="inferred from homology"/>
<dbReference type="GO" id="GO:0008233">
    <property type="term" value="F:peptidase activity"/>
    <property type="evidence" value="ECO:0007669"/>
    <property type="project" value="UniProtKB-KW"/>
</dbReference>
<dbReference type="PANTHER" id="PTHR22939:SF130">
    <property type="entry name" value="PERIPLASMIC SERINE ENDOPROTEASE DEGP-LIKE-RELATED"/>
    <property type="match status" value="1"/>
</dbReference>
<evidence type="ECO:0000256" key="8">
    <source>
        <dbReference type="ARBA" id="ARBA00022737"/>
    </source>
</evidence>
<dbReference type="Pfam" id="PF13180">
    <property type="entry name" value="PDZ_2"/>
    <property type="match status" value="2"/>
</dbReference>
<dbReference type="Pfam" id="PF13365">
    <property type="entry name" value="Trypsin_2"/>
    <property type="match status" value="1"/>
</dbReference>
<dbReference type="InterPro" id="IPR001478">
    <property type="entry name" value="PDZ"/>
</dbReference>
<evidence type="ECO:0000256" key="12">
    <source>
        <dbReference type="ARBA" id="ARBA00023016"/>
    </source>
</evidence>
<evidence type="ECO:0000256" key="3">
    <source>
        <dbReference type="ARBA" id="ARBA00010541"/>
    </source>
</evidence>
<feature type="chain" id="PRO_5045099882" description="Probable periplasmic serine endoprotease DegP-like" evidence="15">
    <location>
        <begin position="36"/>
        <end position="510"/>
    </location>
</feature>
<keyword evidence="7 15" id="KW-0732">Signal</keyword>
<accession>A0ABV2MVC6</accession>
<dbReference type="InterPro" id="IPR009003">
    <property type="entry name" value="Peptidase_S1_PA"/>
</dbReference>
<comment type="caution">
    <text evidence="17">The sequence shown here is derived from an EMBL/GenBank/DDBJ whole genome shotgun (WGS) entry which is preliminary data.</text>
</comment>
<evidence type="ECO:0000256" key="7">
    <source>
        <dbReference type="ARBA" id="ARBA00022729"/>
    </source>
</evidence>
<sequence>MTSVSHIVSRRSKRLAAAAASLAIAGAVGFTAVTAGTEPVLAEAVRVEAPQVPSFADVVSNVTPAVVSVRVKAKVDQTADRGPTFGFPEEGFGNLPPDHPMRRFFREFRGHGDRDGRPRAERRGPAKPRPVAQGSGFFISEDGYLVTNNHVVNDGSAFTVVTNDGKELDAKLIGTDERTDLAVLKVDSDTKFTYVDFADDSQVRVGDWVVAVGNPFGLGGTVTAGIISARGRDIGAGPYDDFIQIDAAVNRGNSGGPAFNLGGQVVGINTAIFSPSGGNVGIAFAIPASTAKQVVDDLMKNGSVARGWLGVEIQPVTKDIAESLGLNSDKGAIVANAQDDGPARKAGIVSGDVITQVDGKDVASSRDLARVIAGYAPGSTVDINLWRNGKAESIKVELGKLPGADKAASTDSDGSSASPADTLADLGLTVTASDDGKGLVVTDVDPDSDAADRGIQAGDVITAVNSDEVNNVKDVTDAMDKAAKAGRKSVLVQISRDSANRFVALPISQG</sequence>
<dbReference type="SUPFAM" id="SSF50494">
    <property type="entry name" value="Trypsin-like serine proteases"/>
    <property type="match status" value="1"/>
</dbReference>
<comment type="subcellular location">
    <subcellularLocation>
        <location evidence="2">Periplasm</location>
    </subcellularLocation>
</comment>
<evidence type="ECO:0000256" key="10">
    <source>
        <dbReference type="ARBA" id="ARBA00022801"/>
    </source>
</evidence>
<evidence type="ECO:0000313" key="17">
    <source>
        <dbReference type="EMBL" id="MET3790744.1"/>
    </source>
</evidence>
<keyword evidence="6 17" id="KW-0645">Protease</keyword>
<dbReference type="GO" id="GO:0006508">
    <property type="term" value="P:proteolysis"/>
    <property type="evidence" value="ECO:0007669"/>
    <property type="project" value="UniProtKB-KW"/>
</dbReference>
<comment type="similarity">
    <text evidence="3">Belongs to the peptidase S1C family.</text>
</comment>
<reference evidence="17 18" key="1">
    <citation type="submission" date="2024-06" db="EMBL/GenBank/DDBJ databases">
        <title>Genomic Encyclopedia of Type Strains, Phase IV (KMG-IV): sequencing the most valuable type-strain genomes for metagenomic binning, comparative biology and taxonomic classification.</title>
        <authorList>
            <person name="Goeker M."/>
        </authorList>
    </citation>
    <scope>NUCLEOTIDE SEQUENCE [LARGE SCALE GENOMIC DNA]</scope>
    <source>
        <strain evidence="17 18">DSM 27865</strain>
    </source>
</reference>
<keyword evidence="11" id="KW-0720">Serine protease</keyword>
<keyword evidence="10 17" id="KW-0378">Hydrolase</keyword>
<dbReference type="SMART" id="SM00228">
    <property type="entry name" value="PDZ"/>
    <property type="match status" value="2"/>
</dbReference>
<evidence type="ECO:0000256" key="14">
    <source>
        <dbReference type="SAM" id="MobiDB-lite"/>
    </source>
</evidence>
<comment type="catalytic activity">
    <reaction evidence="1">
        <text>Acts on substrates that are at least partially unfolded. The cleavage site P1 residue is normally between a pair of hydrophobic residues, such as Val-|-Val.</text>
        <dbReference type="EC" id="3.4.21.107"/>
    </reaction>
</comment>
<feature type="region of interest" description="Disordered" evidence="14">
    <location>
        <begin position="109"/>
        <end position="132"/>
    </location>
</feature>
<feature type="compositionally biased region" description="Basic and acidic residues" evidence="14">
    <location>
        <begin position="109"/>
        <end position="124"/>
    </location>
</feature>
<gene>
    <name evidence="17" type="ORF">ABID37_000935</name>
</gene>
<evidence type="ECO:0000256" key="11">
    <source>
        <dbReference type="ARBA" id="ARBA00022825"/>
    </source>
</evidence>
<evidence type="ECO:0000256" key="4">
    <source>
        <dbReference type="ARBA" id="ARBA00013035"/>
    </source>
</evidence>
<organism evidence="17 18">
    <name type="scientific">Aquamicrobium terrae</name>
    <dbReference type="NCBI Taxonomy" id="1324945"/>
    <lineage>
        <taxon>Bacteria</taxon>
        <taxon>Pseudomonadati</taxon>
        <taxon>Pseudomonadota</taxon>
        <taxon>Alphaproteobacteria</taxon>
        <taxon>Hyphomicrobiales</taxon>
        <taxon>Phyllobacteriaceae</taxon>
        <taxon>Aquamicrobium</taxon>
    </lineage>
</organism>
<keyword evidence="18" id="KW-1185">Reference proteome</keyword>
<dbReference type="CDD" id="cd10839">
    <property type="entry name" value="cpPDZ1_DegP-like"/>
    <property type="match status" value="1"/>
</dbReference>
<keyword evidence="8" id="KW-0677">Repeat</keyword>
<evidence type="ECO:0000256" key="9">
    <source>
        <dbReference type="ARBA" id="ARBA00022764"/>
    </source>
</evidence>
<feature type="domain" description="PDZ" evidence="16">
    <location>
        <begin position="426"/>
        <end position="476"/>
    </location>
</feature>
<dbReference type="InterPro" id="IPR011782">
    <property type="entry name" value="Pept_S1C_Do"/>
</dbReference>
<dbReference type="Gene3D" id="2.40.10.120">
    <property type="match status" value="1"/>
</dbReference>
<evidence type="ECO:0000256" key="13">
    <source>
        <dbReference type="ARBA" id="ARBA00032850"/>
    </source>
</evidence>
<dbReference type="InterPro" id="IPR001940">
    <property type="entry name" value="Peptidase_S1C"/>
</dbReference>
<dbReference type="CDD" id="cd23084">
    <property type="entry name" value="cpPDZ2_DegP-like"/>
    <property type="match status" value="1"/>
</dbReference>
<dbReference type="SUPFAM" id="SSF50156">
    <property type="entry name" value="PDZ domain-like"/>
    <property type="match status" value="2"/>
</dbReference>
<name>A0ABV2MVC6_9HYPH</name>
<dbReference type="PANTHER" id="PTHR22939">
    <property type="entry name" value="SERINE PROTEASE FAMILY S1C HTRA-RELATED"/>
    <property type="match status" value="1"/>
</dbReference>
<evidence type="ECO:0000259" key="16">
    <source>
        <dbReference type="PROSITE" id="PS50106"/>
    </source>
</evidence>
<dbReference type="PRINTS" id="PR00834">
    <property type="entry name" value="PROTEASES2C"/>
</dbReference>
<feature type="signal peptide" evidence="15">
    <location>
        <begin position="1"/>
        <end position="35"/>
    </location>
</feature>
<dbReference type="PROSITE" id="PS50106">
    <property type="entry name" value="PDZ"/>
    <property type="match status" value="2"/>
</dbReference>
<evidence type="ECO:0000256" key="6">
    <source>
        <dbReference type="ARBA" id="ARBA00022670"/>
    </source>
</evidence>
<dbReference type="InterPro" id="IPR036034">
    <property type="entry name" value="PDZ_sf"/>
</dbReference>
<dbReference type="EC" id="3.4.21.107" evidence="4"/>
<dbReference type="Gene3D" id="2.30.42.10">
    <property type="match status" value="2"/>
</dbReference>
<evidence type="ECO:0000256" key="5">
    <source>
        <dbReference type="ARBA" id="ARBA00013958"/>
    </source>
</evidence>
<dbReference type="Proteomes" id="UP001549076">
    <property type="component" value="Unassembled WGS sequence"/>
</dbReference>
<keyword evidence="9" id="KW-0574">Periplasm</keyword>
<dbReference type="NCBIfam" id="TIGR02037">
    <property type="entry name" value="degP_htrA_DO"/>
    <property type="match status" value="1"/>
</dbReference>
<evidence type="ECO:0000256" key="1">
    <source>
        <dbReference type="ARBA" id="ARBA00001772"/>
    </source>
</evidence>
<dbReference type="RefSeq" id="WP_354192940.1">
    <property type="nucleotide sequence ID" value="NZ_JBEPML010000002.1"/>
</dbReference>
<evidence type="ECO:0000313" key="18">
    <source>
        <dbReference type="Proteomes" id="UP001549076"/>
    </source>
</evidence>